<dbReference type="Proteomes" id="UP001239213">
    <property type="component" value="Unassembled WGS sequence"/>
</dbReference>
<dbReference type="AlphaFoldDB" id="A0AAI9YBK4"/>
<protein>
    <recommendedName>
        <fullName evidence="4">Secreted protein</fullName>
    </recommendedName>
</protein>
<sequence>MAIGPVLVALLGVSTFHCALQHLALGCLSRRASPLASAGLCCPPRDTSKISFYCPGPNRNEVLTVTISEQQQAKEYRKPGV</sequence>
<comment type="caution">
    <text evidence="2">The sequence shown here is derived from an EMBL/GenBank/DDBJ whole genome shotgun (WGS) entry which is preliminary data.</text>
</comment>
<keyword evidence="3" id="KW-1185">Reference proteome</keyword>
<proteinExistence type="predicted"/>
<keyword evidence="1" id="KW-0732">Signal</keyword>
<evidence type="ECO:0000313" key="2">
    <source>
        <dbReference type="EMBL" id="KAK1494261.1"/>
    </source>
</evidence>
<accession>A0AAI9YBK4</accession>
<reference evidence="2" key="1">
    <citation type="submission" date="2016-11" db="EMBL/GenBank/DDBJ databases">
        <title>The genome sequence of Colletotrichum cuscutae.</title>
        <authorList>
            <person name="Baroncelli R."/>
        </authorList>
    </citation>
    <scope>NUCLEOTIDE SEQUENCE</scope>
    <source>
        <strain evidence="2">IMI 304802</strain>
    </source>
</reference>
<feature type="signal peptide" evidence="1">
    <location>
        <begin position="1"/>
        <end position="21"/>
    </location>
</feature>
<dbReference type="EMBL" id="MPDP01000021">
    <property type="protein sequence ID" value="KAK1494261.1"/>
    <property type="molecule type" value="Genomic_DNA"/>
</dbReference>
<evidence type="ECO:0008006" key="4">
    <source>
        <dbReference type="Google" id="ProtNLM"/>
    </source>
</evidence>
<organism evidence="2 3">
    <name type="scientific">Colletotrichum cuscutae</name>
    <dbReference type="NCBI Taxonomy" id="1209917"/>
    <lineage>
        <taxon>Eukaryota</taxon>
        <taxon>Fungi</taxon>
        <taxon>Dikarya</taxon>
        <taxon>Ascomycota</taxon>
        <taxon>Pezizomycotina</taxon>
        <taxon>Sordariomycetes</taxon>
        <taxon>Hypocreomycetidae</taxon>
        <taxon>Glomerellales</taxon>
        <taxon>Glomerellaceae</taxon>
        <taxon>Colletotrichum</taxon>
        <taxon>Colletotrichum acutatum species complex</taxon>
    </lineage>
</organism>
<evidence type="ECO:0000313" key="3">
    <source>
        <dbReference type="Proteomes" id="UP001239213"/>
    </source>
</evidence>
<evidence type="ECO:0000256" key="1">
    <source>
        <dbReference type="SAM" id="SignalP"/>
    </source>
</evidence>
<name>A0AAI9YBK4_9PEZI</name>
<gene>
    <name evidence="2" type="ORF">CCUS01_13676</name>
</gene>
<feature type="chain" id="PRO_5042507902" description="Secreted protein" evidence="1">
    <location>
        <begin position="22"/>
        <end position="81"/>
    </location>
</feature>